<dbReference type="Gene3D" id="3.30.200.20">
    <property type="entry name" value="Phosphorylase Kinase, domain 1"/>
    <property type="match status" value="1"/>
</dbReference>
<dbReference type="SUPFAM" id="SSF56112">
    <property type="entry name" value="Protein kinase-like (PK-like)"/>
    <property type="match status" value="1"/>
</dbReference>
<dbReference type="GO" id="GO:0004103">
    <property type="term" value="F:choline kinase activity"/>
    <property type="evidence" value="ECO:0007669"/>
    <property type="project" value="TreeGrafter"/>
</dbReference>
<evidence type="ECO:0000256" key="4">
    <source>
        <dbReference type="SAM" id="MobiDB-lite"/>
    </source>
</evidence>
<feature type="region of interest" description="Disordered" evidence="4">
    <location>
        <begin position="17"/>
        <end position="46"/>
    </location>
</feature>
<keyword evidence="2" id="KW-1208">Phospholipid metabolism</keyword>
<dbReference type="Pfam" id="PF01633">
    <property type="entry name" value="Choline_kinase"/>
    <property type="match status" value="1"/>
</dbReference>
<dbReference type="GO" id="GO:0006646">
    <property type="term" value="P:phosphatidylethanolamine biosynthetic process"/>
    <property type="evidence" value="ECO:0007669"/>
    <property type="project" value="TreeGrafter"/>
</dbReference>
<dbReference type="EMBL" id="OC317092">
    <property type="protein sequence ID" value="CAD7394907.1"/>
    <property type="molecule type" value="Genomic_DNA"/>
</dbReference>
<evidence type="ECO:0000256" key="3">
    <source>
        <dbReference type="ARBA" id="ARBA00038211"/>
    </source>
</evidence>
<dbReference type="CDD" id="cd05156">
    <property type="entry name" value="ChoK_euk"/>
    <property type="match status" value="1"/>
</dbReference>
<sequence>MCNTTTIAKCFSKSQLTHNNLSDDDDDDDEDEEEEEEEEEEREDNLPLSEWIKQFNVKEFGNELDSKFNVKEFGNELDSIISVDDHVETFQVLIFVKKVYIFLRFQHSCSSDNSSTIGSIDLTLGGSAVCKSIPWVARNRGGREGGIGKVELEEVNLHLRGGRVENHLRKTTPVHPTEIRTSISPSSDVELNTTSVLANYATEAEPLLYEKVNGGLLNGQASGLPSTRNIEYSGASPMISSHKSSISLAMLQSAEKGIVKQELSLAQHETSALANYATEASDSMVNRLHLCSETQRVQSPGCSDCIISYTLSNKAVLIDRFDMLKTENKIHMTEILTSISPSSAVLLNTILALAYYATEADGYVGSSKSRIVLGKELYDGEISHEFLEKPCCIGKDGKMARFLMSNCSNEVREMATRICSNYLSGIWKNISSRDIMIKHIGGGLSNLLYHVSLPKPQKPKSCEPSQVILRLYGQNHGEQAMESLVTESVVFTLLSEQGLGPKLHGVFPRGRLEEFIPARTLKTTELGDHNLSVKIAEKMAHIHSMTVPIIKEPHWFWDTINRWKKSAEATLNSDEPLSPATKDIIKKIKVHNFNIEIDWLRKHVTAVDSPVCFCHNDMQEGNILLCEEKKYSTQQTMSTAQLVVIDFEYCAYNYRGFDVANHFLEWTYDYTHVDYPYFIVDKQRYPSIDQQLTFLRSYLHHTCKEQPQSNLQQNHSLIQEKEAKLLKEIQAFTLASHLFWGLWAIVNARHSRISFGYWVYTGPPASRLKWLRSMGELDSFNTGAIKVALKKTNLKHGFTGEKAQRSFLSQSASFHKARFGSAYITSLTLENLSVNELNLVQGAQRNLHKAEDLVQGWRTCGPLRLGYQGLILVYAMRVVFHSSTTQMQDYALERLESYFNIKNEMVLKSKSSLLITAHKVPDSNIHLRVIGSLVYSESSVLDYVSTEVGRCVSCDSSKEAGVDSQKQNVS</sequence>
<feature type="compositionally biased region" description="Acidic residues" evidence="4">
    <location>
        <begin position="22"/>
        <end position="43"/>
    </location>
</feature>
<protein>
    <recommendedName>
        <fullName evidence="6">Choline kinase</fullName>
    </recommendedName>
</protein>
<name>A0A7R9CFS9_TIMCR</name>
<dbReference type="Gene3D" id="3.90.1200.10">
    <property type="match status" value="1"/>
</dbReference>
<reference evidence="5" key="1">
    <citation type="submission" date="2020-11" db="EMBL/GenBank/DDBJ databases">
        <authorList>
            <person name="Tran Van P."/>
        </authorList>
    </citation>
    <scope>NUCLEOTIDE SEQUENCE</scope>
</reference>
<organism evidence="5">
    <name type="scientific">Timema cristinae</name>
    <name type="common">Walking stick</name>
    <dbReference type="NCBI Taxonomy" id="61476"/>
    <lineage>
        <taxon>Eukaryota</taxon>
        <taxon>Metazoa</taxon>
        <taxon>Ecdysozoa</taxon>
        <taxon>Arthropoda</taxon>
        <taxon>Hexapoda</taxon>
        <taxon>Insecta</taxon>
        <taxon>Pterygota</taxon>
        <taxon>Neoptera</taxon>
        <taxon>Polyneoptera</taxon>
        <taxon>Phasmatodea</taxon>
        <taxon>Timematodea</taxon>
        <taxon>Timematoidea</taxon>
        <taxon>Timematidae</taxon>
        <taxon>Timema</taxon>
    </lineage>
</organism>
<dbReference type="PANTHER" id="PTHR22603">
    <property type="entry name" value="CHOLINE/ETHANOALAMINE KINASE"/>
    <property type="match status" value="1"/>
</dbReference>
<evidence type="ECO:0008006" key="6">
    <source>
        <dbReference type="Google" id="ProtNLM"/>
    </source>
</evidence>
<evidence type="ECO:0000313" key="5">
    <source>
        <dbReference type="EMBL" id="CAD7394907.1"/>
    </source>
</evidence>
<dbReference type="InterPro" id="IPR011009">
    <property type="entry name" value="Kinase-like_dom_sf"/>
</dbReference>
<comment type="similarity">
    <text evidence="3">Belongs to the choline/ethanolamine kinase family.</text>
</comment>
<keyword evidence="1" id="KW-0444">Lipid biosynthesis</keyword>
<evidence type="ECO:0000256" key="1">
    <source>
        <dbReference type="ARBA" id="ARBA00023209"/>
    </source>
</evidence>
<gene>
    <name evidence="5" type="ORF">TCEB3V08_LOCUS2806</name>
</gene>
<keyword evidence="1" id="KW-0594">Phospholipid biosynthesis</keyword>
<dbReference type="GO" id="GO:0005737">
    <property type="term" value="C:cytoplasm"/>
    <property type="evidence" value="ECO:0007669"/>
    <property type="project" value="TreeGrafter"/>
</dbReference>
<evidence type="ECO:0000256" key="2">
    <source>
        <dbReference type="ARBA" id="ARBA00023264"/>
    </source>
</evidence>
<dbReference type="PANTHER" id="PTHR22603:SF93">
    <property type="entry name" value="RE24176P"/>
    <property type="match status" value="1"/>
</dbReference>
<accession>A0A7R9CFS9</accession>
<proteinExistence type="inferred from homology"/>
<dbReference type="AlphaFoldDB" id="A0A7R9CFS9"/>
<keyword evidence="1" id="KW-0443">Lipid metabolism</keyword>
<dbReference type="GO" id="GO:0004305">
    <property type="term" value="F:ethanolamine kinase activity"/>
    <property type="evidence" value="ECO:0007669"/>
    <property type="project" value="TreeGrafter"/>
</dbReference>